<proteinExistence type="predicted"/>
<name>A0A0R1UQD4_9LACO</name>
<keyword evidence="2" id="KW-1185">Reference proteome</keyword>
<organism evidence="1 2">
    <name type="scientific">Levilactobacillus hammesii DSM 16381</name>
    <dbReference type="NCBI Taxonomy" id="1423753"/>
    <lineage>
        <taxon>Bacteria</taxon>
        <taxon>Bacillati</taxon>
        <taxon>Bacillota</taxon>
        <taxon>Bacilli</taxon>
        <taxon>Lactobacillales</taxon>
        <taxon>Lactobacillaceae</taxon>
        <taxon>Levilactobacillus</taxon>
    </lineage>
</organism>
<comment type="caution">
    <text evidence="1">The sequence shown here is derived from an EMBL/GenBank/DDBJ whole genome shotgun (WGS) entry which is preliminary data.</text>
</comment>
<dbReference type="Proteomes" id="UP000051580">
    <property type="component" value="Unassembled WGS sequence"/>
</dbReference>
<dbReference type="AlphaFoldDB" id="A0A0R1UQD4"/>
<dbReference type="OrthoDB" id="268235at2"/>
<dbReference type="PATRIC" id="fig|1423753.3.peg.1702"/>
<gene>
    <name evidence="1" type="ORF">FD28_GL001639</name>
</gene>
<dbReference type="RefSeq" id="WP_057735440.1">
    <property type="nucleotide sequence ID" value="NZ_AZFS01000066.1"/>
</dbReference>
<sequence length="161" mass="18451">MLFEFTAEPTGKAYRTLLQMCLETNDRFELTSYNDCKDIYTTRYHQVMAALAPDLINSKAGHANALNTMGGWHTLVLYRYQANSVTGRVLKRATTSLYDWGRYASDKLPDDLTFYQAGVPTLMVLGHEEYACMRTQTKKDRKRLLAIPGLELAPREDWLDD</sequence>
<reference evidence="1 2" key="1">
    <citation type="journal article" date="2015" name="Genome Announc.">
        <title>Expanding the biotechnology potential of lactobacilli through comparative genomics of 213 strains and associated genera.</title>
        <authorList>
            <person name="Sun Z."/>
            <person name="Harris H.M."/>
            <person name="McCann A."/>
            <person name="Guo C."/>
            <person name="Argimon S."/>
            <person name="Zhang W."/>
            <person name="Yang X."/>
            <person name="Jeffery I.B."/>
            <person name="Cooney J.C."/>
            <person name="Kagawa T.F."/>
            <person name="Liu W."/>
            <person name="Song Y."/>
            <person name="Salvetti E."/>
            <person name="Wrobel A."/>
            <person name="Rasinkangas P."/>
            <person name="Parkhill J."/>
            <person name="Rea M.C."/>
            <person name="O'Sullivan O."/>
            <person name="Ritari J."/>
            <person name="Douillard F.P."/>
            <person name="Paul Ross R."/>
            <person name="Yang R."/>
            <person name="Briner A.E."/>
            <person name="Felis G.E."/>
            <person name="de Vos W.M."/>
            <person name="Barrangou R."/>
            <person name="Klaenhammer T.R."/>
            <person name="Caufield P.W."/>
            <person name="Cui Y."/>
            <person name="Zhang H."/>
            <person name="O'Toole P.W."/>
        </authorList>
    </citation>
    <scope>NUCLEOTIDE SEQUENCE [LARGE SCALE GENOMIC DNA]</scope>
    <source>
        <strain evidence="1 2">DSM 16381</strain>
    </source>
</reference>
<dbReference type="EMBL" id="AZFS01000066">
    <property type="protein sequence ID" value="KRL93189.1"/>
    <property type="molecule type" value="Genomic_DNA"/>
</dbReference>
<accession>A0A0R1UQD4</accession>
<evidence type="ECO:0000313" key="1">
    <source>
        <dbReference type="EMBL" id="KRL93189.1"/>
    </source>
</evidence>
<dbReference type="STRING" id="1423753.FD28_GL001639"/>
<evidence type="ECO:0000313" key="2">
    <source>
        <dbReference type="Proteomes" id="UP000051580"/>
    </source>
</evidence>
<protein>
    <submittedName>
        <fullName evidence="1">Uncharacterized protein</fullName>
    </submittedName>
</protein>